<dbReference type="NCBIfam" id="NF033679">
    <property type="entry name" value="DNRLRE_dom"/>
    <property type="match status" value="1"/>
</dbReference>
<reference evidence="3" key="1">
    <citation type="journal article" date="2011" name="BMC Genomics">
        <title>Complete genome sequence of the filamentous anoxygenic phototrophic bacterium Chloroflexus aurantiacus.</title>
        <authorList>
            <person name="Tang K.H."/>
            <person name="Barry K."/>
            <person name="Chertkov O."/>
            <person name="Dalin E."/>
            <person name="Han C.S."/>
            <person name="Hauser L.J."/>
            <person name="Honchak B.M."/>
            <person name="Karbach L.E."/>
            <person name="Land M.L."/>
            <person name="Lapidus A."/>
            <person name="Larimer F.W."/>
            <person name="Mikhailova N."/>
            <person name="Pitluck S."/>
            <person name="Pierson B.K."/>
            <person name="Blankenship R.E."/>
        </authorList>
    </citation>
    <scope>NUCLEOTIDE SEQUENCE [LARGE SCALE GENOMIC DNA]</scope>
    <source>
        <strain evidence="3">ATCC 29366 / DSM 635 / J-10-fl</strain>
    </source>
</reference>
<evidence type="ECO:0000313" key="3">
    <source>
        <dbReference type="Proteomes" id="UP000002008"/>
    </source>
</evidence>
<keyword evidence="3" id="KW-1185">Reference proteome</keyword>
<dbReference type="EMBL" id="CP000909">
    <property type="protein sequence ID" value="ABY36927.1"/>
    <property type="molecule type" value="Genomic_DNA"/>
</dbReference>
<organism evidence="2 3">
    <name type="scientific">Chloroflexus aurantiacus (strain ATCC 29366 / DSM 635 / J-10-fl)</name>
    <dbReference type="NCBI Taxonomy" id="324602"/>
    <lineage>
        <taxon>Bacteria</taxon>
        <taxon>Bacillati</taxon>
        <taxon>Chloroflexota</taxon>
        <taxon>Chloroflexia</taxon>
        <taxon>Chloroflexales</taxon>
        <taxon>Chloroflexineae</taxon>
        <taxon>Chloroflexaceae</taxon>
        <taxon>Chloroflexus</taxon>
    </lineage>
</organism>
<keyword evidence="1" id="KW-0732">Signal</keyword>
<name>A9WBX5_CHLAA</name>
<evidence type="ECO:0000256" key="1">
    <source>
        <dbReference type="SAM" id="SignalP"/>
    </source>
</evidence>
<feature type="chain" id="PRO_5002745720" description="DNRLRE domain-containing protein" evidence="1">
    <location>
        <begin position="27"/>
        <end position="477"/>
    </location>
</feature>
<dbReference type="EnsemblBacteria" id="ABY36927">
    <property type="protein sequence ID" value="ABY36927"/>
    <property type="gene ID" value="Caur_3749"/>
</dbReference>
<accession>A9WBX5</accession>
<feature type="signal peptide" evidence="1">
    <location>
        <begin position="1"/>
        <end position="26"/>
    </location>
</feature>
<dbReference type="Gene3D" id="2.60.40.1190">
    <property type="match status" value="1"/>
</dbReference>
<dbReference type="AlphaFoldDB" id="A9WBX5"/>
<dbReference type="PATRIC" id="fig|324602.8.peg.4214"/>
<sequence length="477" mass="52526">MSHFHRKRLLIIATFAFILSSTIALANNPPYRQWVPVIFGPSPEPQYLINAPYFPVSSVTGERFEQMAIFWFGQLSRSTNYTDVRVGYNDNALFLYLASFDRQLWYDTTPSATDLTSWDAATLLIDTANGTQLSAASFRFVAQLRNGDTPDPAYQLSQRGTGGSWTTTAVAFSSIPGWRGDRLNDNNDSEDRGWAMTFQIPFTSLGLSGRPPDGTRWRMALILHDRDDATGSSIPNQVWPPALNASQPSTWGGIRFGLPVYTPPSVSATQTFQIRHGLNGVTVVDAGIGGVNPYMCDDSGNYWDAWPNRPRPADQADISIQNQADIADWPCFAKYYITFPLTSLPPGRTVISATLVLSQMGNAEPAQAQRSLIQALLVGEDWSPATLTWNNAPLVRENIGSGWVDPIPGFPGDWTRLPKRTIDVTRGVVQAYTSGQPLRLALYSADSAYHSGKYFVSNGTGDWNAANRPTLIVVLSQ</sequence>
<dbReference type="SUPFAM" id="SSF49344">
    <property type="entry name" value="CBD9-like"/>
    <property type="match status" value="1"/>
</dbReference>
<evidence type="ECO:0008006" key="4">
    <source>
        <dbReference type="Google" id="ProtNLM"/>
    </source>
</evidence>
<dbReference type="KEGG" id="cau:Caur_3749"/>
<dbReference type="Proteomes" id="UP000002008">
    <property type="component" value="Chromosome"/>
</dbReference>
<dbReference type="RefSeq" id="WP_012259580.1">
    <property type="nucleotide sequence ID" value="NC_010175.1"/>
</dbReference>
<protein>
    <recommendedName>
        <fullName evidence="4">DNRLRE domain-containing protein</fullName>
    </recommendedName>
</protein>
<evidence type="ECO:0000313" key="2">
    <source>
        <dbReference type="EMBL" id="ABY36927.1"/>
    </source>
</evidence>
<dbReference type="eggNOG" id="ENOG5033SWM">
    <property type="taxonomic scope" value="Bacteria"/>
</dbReference>
<dbReference type="HOGENOM" id="CLU_551934_0_0_0"/>
<proteinExistence type="predicted"/>
<dbReference type="InParanoid" id="A9WBX5"/>
<gene>
    <name evidence="2" type="ordered locus">Caur_3749</name>
</gene>